<dbReference type="AlphaFoldDB" id="A0A0B5QVX2"/>
<reference evidence="4" key="1">
    <citation type="submission" date="2014-12" db="EMBL/GenBank/DDBJ databases">
        <title>Genome sequence of Clostridium beijerinckii strain 59B.</title>
        <authorList>
            <person name="Little G.T."/>
            <person name="Minton N.P."/>
        </authorList>
    </citation>
    <scope>NUCLEOTIDE SEQUENCE [LARGE SCALE GENOMIC DNA]</scope>
    <source>
        <strain evidence="4">59B</strain>
    </source>
</reference>
<evidence type="ECO:0000259" key="2">
    <source>
        <dbReference type="PROSITE" id="PS50943"/>
    </source>
</evidence>
<evidence type="ECO:0000313" key="3">
    <source>
        <dbReference type="EMBL" id="AJH02118.1"/>
    </source>
</evidence>
<dbReference type="GO" id="GO:0003700">
    <property type="term" value="F:DNA-binding transcription factor activity"/>
    <property type="evidence" value="ECO:0007669"/>
    <property type="project" value="TreeGrafter"/>
</dbReference>
<proteinExistence type="predicted"/>
<feature type="domain" description="HTH cro/C1-type" evidence="2">
    <location>
        <begin position="5"/>
        <end position="60"/>
    </location>
</feature>
<dbReference type="Gene3D" id="1.10.260.40">
    <property type="entry name" value="lambda repressor-like DNA-binding domains"/>
    <property type="match status" value="1"/>
</dbReference>
<dbReference type="GO" id="GO:0003677">
    <property type="term" value="F:DNA binding"/>
    <property type="evidence" value="ECO:0007669"/>
    <property type="project" value="UniProtKB-KW"/>
</dbReference>
<dbReference type="KEGG" id="cbei:LF65_05610"/>
<dbReference type="PANTHER" id="PTHR46797">
    <property type="entry name" value="HTH-TYPE TRANSCRIPTIONAL REGULATOR"/>
    <property type="match status" value="1"/>
</dbReference>
<dbReference type="SUPFAM" id="SSF47413">
    <property type="entry name" value="lambda repressor-like DNA-binding domains"/>
    <property type="match status" value="1"/>
</dbReference>
<name>A0A0B5QVX2_CLOBE</name>
<gene>
    <name evidence="3" type="ORF">LF65_05610</name>
</gene>
<dbReference type="InterPro" id="IPR010982">
    <property type="entry name" value="Lambda_DNA-bd_dom_sf"/>
</dbReference>
<dbReference type="GO" id="GO:0005829">
    <property type="term" value="C:cytosol"/>
    <property type="evidence" value="ECO:0007669"/>
    <property type="project" value="TreeGrafter"/>
</dbReference>
<dbReference type="SMART" id="SM00530">
    <property type="entry name" value="HTH_XRE"/>
    <property type="match status" value="1"/>
</dbReference>
<protein>
    <recommendedName>
        <fullName evidence="2">HTH cro/C1-type domain-containing protein</fullName>
    </recommendedName>
</protein>
<sequence>MQFILQEVRKSKDVTQKKLSEETKLSVSYIQKLETGNRKKPSYEVAVKLAVALGVKTEELFLSEN</sequence>
<dbReference type="InterPro" id="IPR001387">
    <property type="entry name" value="Cro/C1-type_HTH"/>
</dbReference>
<dbReference type="PROSITE" id="PS50943">
    <property type="entry name" value="HTH_CROC1"/>
    <property type="match status" value="1"/>
</dbReference>
<dbReference type="RefSeq" id="WP_041900598.1">
    <property type="nucleotide sequence ID" value="NZ_CP010086.2"/>
</dbReference>
<evidence type="ECO:0000313" key="4">
    <source>
        <dbReference type="Proteomes" id="UP000031866"/>
    </source>
</evidence>
<dbReference type="Pfam" id="PF01381">
    <property type="entry name" value="HTH_3"/>
    <property type="match status" value="1"/>
</dbReference>
<dbReference type="Proteomes" id="UP000031866">
    <property type="component" value="Chromosome"/>
</dbReference>
<organism evidence="3 4">
    <name type="scientific">Clostridium beijerinckii</name>
    <name type="common">Clostridium MP</name>
    <dbReference type="NCBI Taxonomy" id="1520"/>
    <lineage>
        <taxon>Bacteria</taxon>
        <taxon>Bacillati</taxon>
        <taxon>Bacillota</taxon>
        <taxon>Clostridia</taxon>
        <taxon>Eubacteriales</taxon>
        <taxon>Clostridiaceae</taxon>
        <taxon>Clostridium</taxon>
    </lineage>
</organism>
<evidence type="ECO:0000256" key="1">
    <source>
        <dbReference type="ARBA" id="ARBA00023125"/>
    </source>
</evidence>
<keyword evidence="1" id="KW-0238">DNA-binding</keyword>
<dbReference type="EMBL" id="CP010086">
    <property type="protein sequence ID" value="AJH02118.1"/>
    <property type="molecule type" value="Genomic_DNA"/>
</dbReference>
<dbReference type="CDD" id="cd00093">
    <property type="entry name" value="HTH_XRE"/>
    <property type="match status" value="1"/>
</dbReference>
<accession>A0A0B5QVX2</accession>
<dbReference type="InterPro" id="IPR050807">
    <property type="entry name" value="TransReg_Diox_bact_type"/>
</dbReference>
<dbReference type="PANTHER" id="PTHR46797:SF1">
    <property type="entry name" value="METHYLPHOSPHONATE SYNTHASE"/>
    <property type="match status" value="1"/>
</dbReference>
<dbReference type="OrthoDB" id="9812960at2"/>